<evidence type="ECO:0000256" key="14">
    <source>
        <dbReference type="HAMAP-Rule" id="MF_01398"/>
    </source>
</evidence>
<dbReference type="NCBIfam" id="TIGR01144">
    <property type="entry name" value="ATP_synt_b"/>
    <property type="match status" value="1"/>
</dbReference>
<evidence type="ECO:0000256" key="15">
    <source>
        <dbReference type="RuleBase" id="RU003848"/>
    </source>
</evidence>
<comment type="function">
    <text evidence="12 14">F(1)F(0) ATP synthase produces ATP from ADP in the presence of a proton or sodium gradient. F-type ATPases consist of two structural domains, F(1) containing the extramembraneous catalytic core and F(0) containing the membrane proton channel, linked together by a central stalk and a peripheral stalk. During catalysis, ATP synthesis in the catalytic domain of F(1) is coupled via a rotary mechanism of the central stalk subunits to proton translocation.</text>
</comment>
<dbReference type="EMBL" id="AGUD01000106">
    <property type="protein sequence ID" value="EHN11426.1"/>
    <property type="molecule type" value="Genomic_DNA"/>
</dbReference>
<comment type="subunit">
    <text evidence="13 14">F-type ATPases have 2 components, F(1) - the catalytic core - and F(0) - the membrane proton channel. F(1) has five subunits: alpha(3), beta(3), gamma(1), delta(1), epsilon(1). F(0) has three main subunits: a(1), b(2) and c(10-14). The alpha and beta chains form an alternating ring which encloses part of the gamma chain. F(1) is attached to F(0) by a central stalk formed by the gamma and epsilon chains, while a peripheral stalk is formed by the delta and b chains.</text>
</comment>
<evidence type="ECO:0000313" key="17">
    <source>
        <dbReference type="EMBL" id="EHN11426.1"/>
    </source>
</evidence>
<dbReference type="Pfam" id="PF00430">
    <property type="entry name" value="ATP-synt_B"/>
    <property type="match status" value="1"/>
</dbReference>
<keyword evidence="11 14" id="KW-0066">ATP synthesis</keyword>
<organism evidence="17 18">
    <name type="scientific">Patulibacter medicamentivorans</name>
    <dbReference type="NCBI Taxonomy" id="1097667"/>
    <lineage>
        <taxon>Bacteria</taxon>
        <taxon>Bacillati</taxon>
        <taxon>Actinomycetota</taxon>
        <taxon>Thermoleophilia</taxon>
        <taxon>Solirubrobacterales</taxon>
        <taxon>Patulibacteraceae</taxon>
        <taxon>Patulibacter</taxon>
    </lineage>
</organism>
<keyword evidence="9 14" id="KW-0406">Ion transport</keyword>
<dbReference type="CDD" id="cd06503">
    <property type="entry name" value="ATP-synt_Fo_b"/>
    <property type="match status" value="1"/>
</dbReference>
<evidence type="ECO:0000256" key="13">
    <source>
        <dbReference type="ARBA" id="ARBA00025830"/>
    </source>
</evidence>
<sequence>MSVIATIPTILASADSGSEDSGGSFLVQPGIGLMVWTLLVFAIAMFLLGKFAFPKIAEALDERQRKITESIDAAERGRKEAEELAAEYREQLQKARAESEEIISRARRSADLHESESKDAAKKQREEILDQAKRDSEAEARRVVGELRSDVASLIVDATAKVTRKTLTADEQNRLLDDALGEIDFSKLSTEGGR</sequence>
<keyword evidence="6 14" id="KW-0812">Transmembrane</keyword>
<name>H0E4H4_9ACTN</name>
<dbReference type="PANTHER" id="PTHR33445:SF1">
    <property type="entry name" value="ATP SYNTHASE SUBUNIT B"/>
    <property type="match status" value="1"/>
</dbReference>
<evidence type="ECO:0000256" key="7">
    <source>
        <dbReference type="ARBA" id="ARBA00022781"/>
    </source>
</evidence>
<protein>
    <recommendedName>
        <fullName evidence="14">ATP synthase subunit b</fullName>
    </recommendedName>
    <alternativeName>
        <fullName evidence="14">ATP synthase F(0) sector subunit b</fullName>
    </alternativeName>
    <alternativeName>
        <fullName evidence="14">ATPase subunit I</fullName>
    </alternativeName>
    <alternativeName>
        <fullName evidence="14">F-type ATPase subunit b</fullName>
        <shortName evidence="14">F-ATPase subunit b</shortName>
    </alternativeName>
</protein>
<keyword evidence="8 14" id="KW-1133">Transmembrane helix</keyword>
<dbReference type="InterPro" id="IPR002146">
    <property type="entry name" value="ATP_synth_b/b'su_bac/chlpt"/>
</dbReference>
<dbReference type="AlphaFoldDB" id="H0E4H4"/>
<keyword evidence="5 14" id="KW-0138">CF(0)</keyword>
<comment type="similarity">
    <text evidence="2 14 15">Belongs to the ATPase B chain family.</text>
</comment>
<keyword evidence="3 14" id="KW-0813">Transport</keyword>
<dbReference type="Gene3D" id="6.10.250.1580">
    <property type="match status" value="1"/>
</dbReference>
<feature type="transmembrane region" description="Helical" evidence="14">
    <location>
        <begin position="26"/>
        <end position="48"/>
    </location>
</feature>
<dbReference type="GO" id="GO:0046961">
    <property type="term" value="F:proton-transporting ATPase activity, rotational mechanism"/>
    <property type="evidence" value="ECO:0007669"/>
    <property type="project" value="TreeGrafter"/>
</dbReference>
<keyword evidence="4 14" id="KW-1003">Cell membrane</keyword>
<comment type="function">
    <text evidence="14">Component of the F(0) channel, it forms part of the peripheral stalk, linking F(1) to F(0).</text>
</comment>
<dbReference type="HAMAP" id="MF_01398">
    <property type="entry name" value="ATP_synth_b_bprime"/>
    <property type="match status" value="1"/>
</dbReference>
<reference evidence="17 18" key="1">
    <citation type="journal article" date="2013" name="Biodegradation">
        <title>Quantitative proteomic analysis of ibuprofen-degrading Patulibacter sp. strain I11.</title>
        <authorList>
            <person name="Almeida B."/>
            <person name="Kjeldal H."/>
            <person name="Lolas I."/>
            <person name="Knudsen A.D."/>
            <person name="Carvalho G."/>
            <person name="Nielsen K.L."/>
            <person name="Barreto Crespo M.T."/>
            <person name="Stensballe A."/>
            <person name="Nielsen J.L."/>
        </authorList>
    </citation>
    <scope>NUCLEOTIDE SEQUENCE [LARGE SCALE GENOMIC DNA]</scope>
    <source>
        <strain evidence="17 18">I11</strain>
    </source>
</reference>
<keyword evidence="18" id="KW-1185">Reference proteome</keyword>
<dbReference type="InterPro" id="IPR050059">
    <property type="entry name" value="ATP_synthase_B_chain"/>
</dbReference>
<dbReference type="InterPro" id="IPR005864">
    <property type="entry name" value="ATP_synth_F0_bsu_bac"/>
</dbReference>
<keyword evidence="17" id="KW-0378">Hydrolase</keyword>
<evidence type="ECO:0000256" key="16">
    <source>
        <dbReference type="SAM" id="MobiDB-lite"/>
    </source>
</evidence>
<dbReference type="OrthoDB" id="5243044at2"/>
<evidence type="ECO:0000256" key="10">
    <source>
        <dbReference type="ARBA" id="ARBA00023136"/>
    </source>
</evidence>
<accession>H0E4H4</accession>
<dbReference type="RefSeq" id="WP_007573310.1">
    <property type="nucleotide sequence ID" value="NZ_AGUD01000106.1"/>
</dbReference>
<evidence type="ECO:0000256" key="11">
    <source>
        <dbReference type="ARBA" id="ARBA00023310"/>
    </source>
</evidence>
<proteinExistence type="inferred from homology"/>
<evidence type="ECO:0000256" key="2">
    <source>
        <dbReference type="ARBA" id="ARBA00005513"/>
    </source>
</evidence>
<evidence type="ECO:0000256" key="5">
    <source>
        <dbReference type="ARBA" id="ARBA00022547"/>
    </source>
</evidence>
<dbReference type="GO" id="GO:0046933">
    <property type="term" value="F:proton-transporting ATP synthase activity, rotational mechanism"/>
    <property type="evidence" value="ECO:0007669"/>
    <property type="project" value="UniProtKB-UniRule"/>
</dbReference>
<dbReference type="SUPFAM" id="SSF81573">
    <property type="entry name" value="F1F0 ATP synthase subunit B, membrane domain"/>
    <property type="match status" value="1"/>
</dbReference>
<keyword evidence="10 14" id="KW-0472">Membrane</keyword>
<evidence type="ECO:0000313" key="18">
    <source>
        <dbReference type="Proteomes" id="UP000005143"/>
    </source>
</evidence>
<feature type="region of interest" description="Disordered" evidence="16">
    <location>
        <begin position="106"/>
        <end position="133"/>
    </location>
</feature>
<dbReference type="GO" id="GO:0016787">
    <property type="term" value="F:hydrolase activity"/>
    <property type="evidence" value="ECO:0007669"/>
    <property type="project" value="UniProtKB-KW"/>
</dbReference>
<dbReference type="GO" id="GO:0045259">
    <property type="term" value="C:proton-transporting ATP synthase complex"/>
    <property type="evidence" value="ECO:0007669"/>
    <property type="project" value="UniProtKB-KW"/>
</dbReference>
<dbReference type="PANTHER" id="PTHR33445">
    <property type="entry name" value="ATP SYNTHASE SUBUNIT B', CHLOROPLASTIC"/>
    <property type="match status" value="1"/>
</dbReference>
<evidence type="ECO:0000256" key="12">
    <source>
        <dbReference type="ARBA" id="ARBA00025198"/>
    </source>
</evidence>
<comment type="subcellular location">
    <subcellularLocation>
        <location evidence="1 14">Cell membrane</location>
        <topology evidence="1 14">Single-pass membrane protein</topology>
    </subcellularLocation>
</comment>
<comment type="caution">
    <text evidence="17">The sequence shown here is derived from an EMBL/GenBank/DDBJ whole genome shotgun (WGS) entry which is preliminary data.</text>
</comment>
<dbReference type="Proteomes" id="UP000005143">
    <property type="component" value="Unassembled WGS sequence"/>
</dbReference>
<evidence type="ECO:0000256" key="1">
    <source>
        <dbReference type="ARBA" id="ARBA00004162"/>
    </source>
</evidence>
<evidence type="ECO:0000256" key="4">
    <source>
        <dbReference type="ARBA" id="ARBA00022475"/>
    </source>
</evidence>
<dbReference type="InterPro" id="IPR028987">
    <property type="entry name" value="ATP_synth_B-like_membr_sf"/>
</dbReference>
<evidence type="ECO:0000256" key="3">
    <source>
        <dbReference type="ARBA" id="ARBA00022448"/>
    </source>
</evidence>
<evidence type="ECO:0000256" key="9">
    <source>
        <dbReference type="ARBA" id="ARBA00023065"/>
    </source>
</evidence>
<keyword evidence="7 14" id="KW-0375">Hydrogen ion transport</keyword>
<gene>
    <name evidence="14" type="primary">atpF</name>
    <name evidence="17" type="ORF">PAI11_17050</name>
</gene>
<evidence type="ECO:0000256" key="8">
    <source>
        <dbReference type="ARBA" id="ARBA00022989"/>
    </source>
</evidence>
<evidence type="ECO:0000256" key="6">
    <source>
        <dbReference type="ARBA" id="ARBA00022692"/>
    </source>
</evidence>
<dbReference type="GO" id="GO:0005886">
    <property type="term" value="C:plasma membrane"/>
    <property type="evidence" value="ECO:0007669"/>
    <property type="project" value="UniProtKB-SubCell"/>
</dbReference>